<name>A0A846WWI9_9ACTN</name>
<reference evidence="1 2" key="1">
    <citation type="submission" date="2020-04" db="EMBL/GenBank/DDBJ databases">
        <title>MicrobeNet Type strains.</title>
        <authorList>
            <person name="Nicholson A.C."/>
        </authorList>
    </citation>
    <scope>NUCLEOTIDE SEQUENCE [LARGE SCALE GENOMIC DNA]</scope>
    <source>
        <strain evidence="1 2">DSM 44113</strain>
    </source>
</reference>
<dbReference type="AlphaFoldDB" id="A0A846WWI9"/>
<evidence type="ECO:0000313" key="1">
    <source>
        <dbReference type="EMBL" id="NKY17527.1"/>
    </source>
</evidence>
<comment type="caution">
    <text evidence="1">The sequence shown here is derived from an EMBL/GenBank/DDBJ whole genome shotgun (WGS) entry which is preliminary data.</text>
</comment>
<proteinExistence type="predicted"/>
<gene>
    <name evidence="1" type="ORF">HF999_03950</name>
</gene>
<protein>
    <submittedName>
        <fullName evidence="1">Uncharacterized protein</fullName>
    </submittedName>
</protein>
<accession>A0A846WWI9</accession>
<dbReference type="EMBL" id="JAAXOQ010000003">
    <property type="protein sequence ID" value="NKY17527.1"/>
    <property type="molecule type" value="Genomic_DNA"/>
</dbReference>
<sequence length="166" mass="17823">MPGVEIGRVGTFDASTGRATLTADDFTEAVRAFQAGVHPKPVLKVGHVDPRFDGSPSIGWVDNLRVGDAGRVLIGDLAGVPQWVADSAPTHFPNRSLEATYDYEDADGTIWPFVLTGLALLGATSPAIGNLAELRDFVAASRPTTNVTHHRVRLAAARRARLNRWN</sequence>
<dbReference type="Proteomes" id="UP000582646">
    <property type="component" value="Unassembled WGS sequence"/>
</dbReference>
<keyword evidence="2" id="KW-1185">Reference proteome</keyword>
<organism evidence="1 2">
    <name type="scientific">Tsukamurella spumae</name>
    <dbReference type="NCBI Taxonomy" id="44753"/>
    <lineage>
        <taxon>Bacteria</taxon>
        <taxon>Bacillati</taxon>
        <taxon>Actinomycetota</taxon>
        <taxon>Actinomycetes</taxon>
        <taxon>Mycobacteriales</taxon>
        <taxon>Tsukamurellaceae</taxon>
        <taxon>Tsukamurella</taxon>
    </lineage>
</organism>
<evidence type="ECO:0000313" key="2">
    <source>
        <dbReference type="Proteomes" id="UP000582646"/>
    </source>
</evidence>